<reference evidence="2 3" key="1">
    <citation type="journal article" date="2021" name="Microorganisms">
        <title>Genome Evolution of Filamentous Cyanobacterium Nostoc Species: From Facultative Symbiosis to Free Living.</title>
        <authorList>
            <person name="Huo D."/>
            <person name="Li H."/>
            <person name="Cai F."/>
            <person name="Guo X."/>
            <person name="Qiao Z."/>
            <person name="Wang W."/>
            <person name="Yu G."/>
            <person name="Li R."/>
        </authorList>
    </citation>
    <scope>NUCLEOTIDE SEQUENCE [LARGE SCALE GENOMIC DNA]</scope>
    <source>
        <strain evidence="2 3">CHAB 5714</strain>
    </source>
</reference>
<feature type="transmembrane region" description="Helical" evidence="1">
    <location>
        <begin position="32"/>
        <end position="54"/>
    </location>
</feature>
<keyword evidence="1" id="KW-1133">Transmembrane helix</keyword>
<proteinExistence type="predicted"/>
<evidence type="ECO:0000256" key="1">
    <source>
        <dbReference type="SAM" id="Phobius"/>
    </source>
</evidence>
<name>A0ABS8IA99_9NOSO</name>
<sequence length="59" mass="6608">MPIAALLLTQLHLQYSYFYKGERILTKSLKEAIALLVMGLIWAMSTTGYAYALLVMGLI</sequence>
<dbReference type="EMBL" id="JAIVFQ010000022">
    <property type="protein sequence ID" value="MCC5600781.1"/>
    <property type="molecule type" value="Genomic_DNA"/>
</dbReference>
<keyword evidence="1" id="KW-0812">Transmembrane</keyword>
<comment type="caution">
    <text evidence="2">The sequence shown here is derived from an EMBL/GenBank/DDBJ whole genome shotgun (WGS) entry which is preliminary data.</text>
</comment>
<organism evidence="2 3">
    <name type="scientific">Nostoc favosum CHAB5714</name>
    <dbReference type="NCBI Taxonomy" id="2780399"/>
    <lineage>
        <taxon>Bacteria</taxon>
        <taxon>Bacillati</taxon>
        <taxon>Cyanobacteriota</taxon>
        <taxon>Cyanophyceae</taxon>
        <taxon>Nostocales</taxon>
        <taxon>Nostocaceae</taxon>
        <taxon>Nostoc</taxon>
        <taxon>Nostoc favosum</taxon>
    </lineage>
</organism>
<gene>
    <name evidence="2" type="ORF">LC586_16525</name>
</gene>
<accession>A0ABS8IA99</accession>
<evidence type="ECO:0000313" key="2">
    <source>
        <dbReference type="EMBL" id="MCC5600781.1"/>
    </source>
</evidence>
<protein>
    <submittedName>
        <fullName evidence="2">Uncharacterized protein</fullName>
    </submittedName>
</protein>
<keyword evidence="3" id="KW-1185">Reference proteome</keyword>
<evidence type="ECO:0000313" key="3">
    <source>
        <dbReference type="Proteomes" id="UP001199525"/>
    </source>
</evidence>
<dbReference type="Proteomes" id="UP001199525">
    <property type="component" value="Unassembled WGS sequence"/>
</dbReference>
<keyword evidence="1" id="KW-0472">Membrane</keyword>
<dbReference type="RefSeq" id="WP_229485844.1">
    <property type="nucleotide sequence ID" value="NZ_JAIVFQ010000022.1"/>
</dbReference>